<sequence>MNQDEPAMCGIAIIETIVSIVTLYRLGSLPNGFLVTHRENKLSTSFWGNIFSTRKCENRLLTSFWESKFQMRSESCFWGSEEDISLAQM</sequence>
<accession>A0A016U1B1</accession>
<proteinExistence type="predicted"/>
<comment type="caution">
    <text evidence="1">The sequence shown here is derived from an EMBL/GenBank/DDBJ whole genome shotgun (WGS) entry which is preliminary data.</text>
</comment>
<dbReference type="AlphaFoldDB" id="A0A016U1B1"/>
<dbReference type="EMBL" id="JARK01001401">
    <property type="protein sequence ID" value="EYC08637.1"/>
    <property type="molecule type" value="Genomic_DNA"/>
</dbReference>
<gene>
    <name evidence="1" type="primary">Acey_s0065.g3659</name>
    <name evidence="1" type="ORF">Y032_0065g3659</name>
</gene>
<dbReference type="Proteomes" id="UP000024635">
    <property type="component" value="Unassembled WGS sequence"/>
</dbReference>
<protein>
    <submittedName>
        <fullName evidence="1">Uncharacterized protein</fullName>
    </submittedName>
</protein>
<evidence type="ECO:0000313" key="2">
    <source>
        <dbReference type="Proteomes" id="UP000024635"/>
    </source>
</evidence>
<keyword evidence="2" id="KW-1185">Reference proteome</keyword>
<organism evidence="1 2">
    <name type="scientific">Ancylostoma ceylanicum</name>
    <dbReference type="NCBI Taxonomy" id="53326"/>
    <lineage>
        <taxon>Eukaryota</taxon>
        <taxon>Metazoa</taxon>
        <taxon>Ecdysozoa</taxon>
        <taxon>Nematoda</taxon>
        <taxon>Chromadorea</taxon>
        <taxon>Rhabditida</taxon>
        <taxon>Rhabditina</taxon>
        <taxon>Rhabditomorpha</taxon>
        <taxon>Strongyloidea</taxon>
        <taxon>Ancylostomatidae</taxon>
        <taxon>Ancylostomatinae</taxon>
        <taxon>Ancylostoma</taxon>
    </lineage>
</organism>
<reference evidence="2" key="1">
    <citation type="journal article" date="2015" name="Nat. Genet.">
        <title>The genome and transcriptome of the zoonotic hookworm Ancylostoma ceylanicum identify infection-specific gene families.</title>
        <authorList>
            <person name="Schwarz E.M."/>
            <person name="Hu Y."/>
            <person name="Antoshechkin I."/>
            <person name="Miller M.M."/>
            <person name="Sternberg P.W."/>
            <person name="Aroian R.V."/>
        </authorList>
    </citation>
    <scope>NUCLEOTIDE SEQUENCE</scope>
    <source>
        <strain evidence="2">HY135</strain>
    </source>
</reference>
<evidence type="ECO:0000313" key="1">
    <source>
        <dbReference type="EMBL" id="EYC08637.1"/>
    </source>
</evidence>
<name>A0A016U1B1_9BILA</name>